<dbReference type="RefSeq" id="WP_162742336.1">
    <property type="nucleotide sequence ID" value="NZ_JAWLIP010000001.1"/>
</dbReference>
<accession>A0ABU4AFV2</accession>
<evidence type="ECO:0000313" key="2">
    <source>
        <dbReference type="Proteomes" id="UP001185659"/>
    </source>
</evidence>
<organism evidence="1 2">
    <name type="scientific">Nitratireductor aquimarinus</name>
    <dbReference type="NCBI Taxonomy" id="889300"/>
    <lineage>
        <taxon>Bacteria</taxon>
        <taxon>Pseudomonadati</taxon>
        <taxon>Pseudomonadota</taxon>
        <taxon>Alphaproteobacteria</taxon>
        <taxon>Hyphomicrobiales</taxon>
        <taxon>Phyllobacteriaceae</taxon>
        <taxon>Nitratireductor</taxon>
    </lineage>
</organism>
<gene>
    <name evidence="1" type="ORF">R2G56_02415</name>
</gene>
<dbReference type="Proteomes" id="UP001185659">
    <property type="component" value="Unassembled WGS sequence"/>
</dbReference>
<protein>
    <submittedName>
        <fullName evidence="1">Uncharacterized protein</fullName>
    </submittedName>
</protein>
<sequence length="208" mass="23713">MTEQTLASFVLPGRPFHAGFAFLSPIHQSDYLRAYFMHHFGGGYTDIKRCHASWKPAFEAIEREEALGAGYGEVPGGTARFHKSKIAGQRYFLDRPAGALEMAWRYRRTKRLRAHVIGNGAFIFRPDTELTGRWLSIVEKRLDILLPHLKANPARYPKEVPGVDYGDGPSRYPVPWSFLLGDVLAPLTLEYHRRILQLVPAPDFENYE</sequence>
<reference evidence="1 2" key="1">
    <citation type="submission" date="2023-10" db="EMBL/GenBank/DDBJ databases">
        <authorList>
            <person name="Venkata Ramana C."/>
            <person name="Sasikala C."/>
            <person name="Dhurka M."/>
        </authorList>
    </citation>
    <scope>NUCLEOTIDE SEQUENCE [LARGE SCALE GENOMIC DNA]</scope>
    <source>
        <strain evidence="1 2">KCTC 32151</strain>
    </source>
</reference>
<comment type="caution">
    <text evidence="1">The sequence shown here is derived from an EMBL/GenBank/DDBJ whole genome shotgun (WGS) entry which is preliminary data.</text>
</comment>
<keyword evidence="2" id="KW-1185">Reference proteome</keyword>
<evidence type="ECO:0000313" key="1">
    <source>
        <dbReference type="EMBL" id="MDV6225128.1"/>
    </source>
</evidence>
<name>A0ABU4AFV2_9HYPH</name>
<dbReference type="EMBL" id="JAWLIP010000001">
    <property type="protein sequence ID" value="MDV6225128.1"/>
    <property type="molecule type" value="Genomic_DNA"/>
</dbReference>
<proteinExistence type="predicted"/>